<accession>A0AC60A9B1</accession>
<sequence>MTGFRLKQDILRAEEQHTEQRLGEMDQATGKLCPLTQLAGGESDFTFCPLPLDVFPDPPACPQLTPLSIEAAELG</sequence>
<protein>
    <submittedName>
        <fullName evidence="1">Uncharacterized protein</fullName>
    </submittedName>
</protein>
<evidence type="ECO:0000313" key="2">
    <source>
        <dbReference type="Proteomes" id="UP001162501"/>
    </source>
</evidence>
<dbReference type="EMBL" id="OX596093">
    <property type="protein sequence ID" value="CAN0572325.1"/>
    <property type="molecule type" value="Genomic_DNA"/>
</dbReference>
<proteinExistence type="predicted"/>
<organism evidence="1 2">
    <name type="scientific">Rangifer tarandus platyrhynchus</name>
    <name type="common">Svalbard reindeer</name>
    <dbReference type="NCBI Taxonomy" id="3082113"/>
    <lineage>
        <taxon>Eukaryota</taxon>
        <taxon>Metazoa</taxon>
        <taxon>Chordata</taxon>
        <taxon>Craniata</taxon>
        <taxon>Vertebrata</taxon>
        <taxon>Euteleostomi</taxon>
        <taxon>Mammalia</taxon>
        <taxon>Eutheria</taxon>
        <taxon>Laurasiatheria</taxon>
        <taxon>Artiodactyla</taxon>
        <taxon>Ruminantia</taxon>
        <taxon>Pecora</taxon>
        <taxon>Cervidae</taxon>
        <taxon>Odocoileinae</taxon>
        <taxon>Rangifer</taxon>
    </lineage>
</organism>
<reference evidence="1" key="2">
    <citation type="submission" date="2025-03" db="EMBL/GenBank/DDBJ databases">
        <authorList>
            <consortium name="ELIXIR-Norway"/>
            <consortium name="Elixir Norway"/>
        </authorList>
    </citation>
    <scope>NUCLEOTIDE SEQUENCE</scope>
</reference>
<evidence type="ECO:0000313" key="1">
    <source>
        <dbReference type="EMBL" id="CAN0572325.1"/>
    </source>
</evidence>
<name>A0AC60A9B1_RANTA</name>
<reference evidence="1" key="1">
    <citation type="submission" date="2023-05" db="EMBL/GenBank/DDBJ databases">
        <authorList>
            <consortium name="ELIXIR-Norway"/>
        </authorList>
    </citation>
    <scope>NUCLEOTIDE SEQUENCE</scope>
</reference>
<dbReference type="Proteomes" id="UP001162501">
    <property type="component" value="Chromosome 9"/>
</dbReference>
<gene>
    <name evidence="1" type="ORF">MRATA1EN22A_LOCUS28454</name>
</gene>